<proteinExistence type="predicted"/>
<dbReference type="InterPro" id="IPR019422">
    <property type="entry name" value="7TM_GPCR_serpentine_rcpt_Srh"/>
</dbReference>
<organism evidence="4 6">
    <name type="scientific">Bursaphelenchus xylophilus</name>
    <name type="common">Pinewood nematode worm</name>
    <name type="synonym">Aphelenchoides xylophilus</name>
    <dbReference type="NCBI Taxonomy" id="6326"/>
    <lineage>
        <taxon>Eukaryota</taxon>
        <taxon>Metazoa</taxon>
        <taxon>Ecdysozoa</taxon>
        <taxon>Nematoda</taxon>
        <taxon>Chromadorea</taxon>
        <taxon>Rhabditida</taxon>
        <taxon>Tylenchina</taxon>
        <taxon>Tylenchomorpha</taxon>
        <taxon>Aphelenchoidea</taxon>
        <taxon>Aphelenchoididae</taxon>
        <taxon>Bursaphelenchus</taxon>
    </lineage>
</organism>
<keyword evidence="1" id="KW-1133">Transmembrane helix</keyword>
<accession>A0A1I7RUP1</accession>
<feature type="transmembrane region" description="Helical" evidence="1">
    <location>
        <begin position="130"/>
        <end position="152"/>
    </location>
</feature>
<feature type="transmembrane region" description="Helical" evidence="1">
    <location>
        <begin position="239"/>
        <end position="269"/>
    </location>
</feature>
<reference evidence="3" key="2">
    <citation type="submission" date="2020-08" db="EMBL/GenBank/DDBJ databases">
        <authorList>
            <person name="Kikuchi T."/>
        </authorList>
    </citation>
    <scope>NUCLEOTIDE SEQUENCE</scope>
    <source>
        <strain evidence="2">Ka4C1</strain>
    </source>
</reference>
<evidence type="ECO:0000313" key="6">
    <source>
        <dbReference type="WBParaSite" id="BXY_0445100.1"/>
    </source>
</evidence>
<keyword evidence="5" id="KW-1185">Reference proteome</keyword>
<dbReference type="EMBL" id="CAJFCV020000004">
    <property type="protein sequence ID" value="CAG9114281.1"/>
    <property type="molecule type" value="Genomic_DNA"/>
</dbReference>
<evidence type="ECO:0000313" key="4">
    <source>
        <dbReference type="Proteomes" id="UP000095284"/>
    </source>
</evidence>
<keyword evidence="1" id="KW-0472">Membrane</keyword>
<dbReference type="Proteomes" id="UP000659654">
    <property type="component" value="Unassembled WGS sequence"/>
</dbReference>
<dbReference type="Pfam" id="PF10318">
    <property type="entry name" value="7TM_GPCR_Srh"/>
    <property type="match status" value="1"/>
</dbReference>
<dbReference type="Proteomes" id="UP000582659">
    <property type="component" value="Unassembled WGS sequence"/>
</dbReference>
<name>A0A1I7RUP1_BURXY</name>
<evidence type="ECO:0000256" key="1">
    <source>
        <dbReference type="SAM" id="Phobius"/>
    </source>
</evidence>
<evidence type="ECO:0000313" key="3">
    <source>
        <dbReference type="EMBL" id="CAG9114281.1"/>
    </source>
</evidence>
<evidence type="ECO:0000313" key="5">
    <source>
        <dbReference type="Proteomes" id="UP000659654"/>
    </source>
</evidence>
<dbReference type="AlphaFoldDB" id="A0A1I7RUP1"/>
<dbReference type="WBParaSite" id="BXY_0445100.1">
    <property type="protein sequence ID" value="BXY_0445100.1"/>
    <property type="gene ID" value="BXY_0445100"/>
</dbReference>
<protein>
    <submittedName>
        <fullName evidence="2">(pine wood nematode) hypothetical protein</fullName>
    </submittedName>
</protein>
<keyword evidence="1" id="KW-0812">Transmembrane</keyword>
<gene>
    <name evidence="2" type="ORF">BXYJ_LOCUS8451</name>
</gene>
<feature type="transmembrane region" description="Helical" evidence="1">
    <location>
        <begin position="14"/>
        <end position="34"/>
    </location>
</feature>
<reference evidence="6" key="1">
    <citation type="submission" date="2016-11" db="UniProtKB">
        <authorList>
            <consortium name="WormBaseParasite"/>
        </authorList>
    </citation>
    <scope>IDENTIFICATION</scope>
</reference>
<feature type="transmembrane region" description="Helical" evidence="1">
    <location>
        <begin position="181"/>
        <end position="207"/>
    </location>
</feature>
<dbReference type="Proteomes" id="UP000095284">
    <property type="component" value="Unplaced"/>
</dbReference>
<feature type="transmembrane region" description="Helical" evidence="1">
    <location>
        <begin position="46"/>
        <end position="70"/>
    </location>
</feature>
<feature type="transmembrane region" description="Helical" evidence="1">
    <location>
        <begin position="275"/>
        <end position="298"/>
    </location>
</feature>
<evidence type="ECO:0000313" key="2">
    <source>
        <dbReference type="EMBL" id="CAD5225252.1"/>
    </source>
</evidence>
<sequence>MLFSNALEPVTDTALLLCTAVESVCAPFILYLALFHSKQMTRYRFLIINNVVWSCLYNWAVCLVKPAFMFPAMCFILDSPLVHRSFWTKVATILTMGFFINIECSVFWCLMYRYCIAYPSLTDFVENSKAVVVVIIVTHCVAYTCAGGPFLLHPIRSSPDQSIERIRLLDQLPHFGEKEPYIGYICAPNIFLARLYCGLGAVFLGLGDFPKTGHYGKHTKDAYDTIQGKRKISRFTVEYFKAVAVQLLVFLLFILFPTSLLMIAVVARWNEGTTLAAGCMLLVQMHGCVDFVTMIYFITPYRKKLLEIVGRASSKRLHAVSSVIHTHNIFTAEPPRG</sequence>
<feature type="transmembrane region" description="Helical" evidence="1">
    <location>
        <begin position="90"/>
        <end position="110"/>
    </location>
</feature>
<dbReference type="EMBL" id="CAJFDI010000004">
    <property type="protein sequence ID" value="CAD5225252.1"/>
    <property type="molecule type" value="Genomic_DNA"/>
</dbReference>